<sequence length="250" mass="26947">MLPSVAETHTPNGLLRLIDSERVTPTMLRLAFVVDSPHLPFELSCPNQVLRLSPPAELPDGATSGARPPSRTYTIRRYDAVSGRLEVDVVLHGEGPFVRWALAADKHDTIAFTGPRPHAVPSFDADALIMVSDETGLPAAASLLEAAPAGLPVHAFIEIADAAEEQQLTTAAELSLRWLHRDGAPAGTTVSLENAVRSMDWPAGRVELWVAGETTEVRAVRRFAASERGVARPDIHAYGYWRRGRAGSPG</sequence>
<accession>A0A7K3M362</accession>
<evidence type="ECO:0000313" key="3">
    <source>
        <dbReference type="Proteomes" id="UP000460435"/>
    </source>
</evidence>
<keyword evidence="3" id="KW-1185">Reference proteome</keyword>
<dbReference type="InterPro" id="IPR007037">
    <property type="entry name" value="SIP_rossman_dom"/>
</dbReference>
<dbReference type="Pfam" id="PF08021">
    <property type="entry name" value="FAD_binding_9"/>
    <property type="match status" value="1"/>
</dbReference>
<dbReference type="InterPro" id="IPR039261">
    <property type="entry name" value="FNR_nucleotide-bd"/>
</dbReference>
<dbReference type="PROSITE" id="PS51384">
    <property type="entry name" value="FAD_FR"/>
    <property type="match status" value="1"/>
</dbReference>
<evidence type="ECO:0000259" key="1">
    <source>
        <dbReference type="PROSITE" id="PS51384"/>
    </source>
</evidence>
<dbReference type="Proteomes" id="UP000460435">
    <property type="component" value="Unassembled WGS sequence"/>
</dbReference>
<dbReference type="Gene3D" id="3.40.50.80">
    <property type="entry name" value="Nucleotide-binding domain of ferredoxin-NADP reductase (FNR) module"/>
    <property type="match status" value="1"/>
</dbReference>
<dbReference type="CDD" id="cd06193">
    <property type="entry name" value="siderophore_interacting"/>
    <property type="match status" value="1"/>
</dbReference>
<dbReference type="PANTHER" id="PTHR30157:SF0">
    <property type="entry name" value="NADPH-DEPENDENT FERRIC-CHELATE REDUCTASE"/>
    <property type="match status" value="1"/>
</dbReference>
<protein>
    <submittedName>
        <fullName evidence="2">Siderophore-interacting protein</fullName>
    </submittedName>
</protein>
<dbReference type="AlphaFoldDB" id="A0A7K3M362"/>
<dbReference type="InterPro" id="IPR013113">
    <property type="entry name" value="SIP_FAD-bd"/>
</dbReference>
<dbReference type="InterPro" id="IPR017927">
    <property type="entry name" value="FAD-bd_FR_type"/>
</dbReference>
<proteinExistence type="predicted"/>
<evidence type="ECO:0000313" key="2">
    <source>
        <dbReference type="EMBL" id="NDL57739.1"/>
    </source>
</evidence>
<dbReference type="Pfam" id="PF04954">
    <property type="entry name" value="SIP"/>
    <property type="match status" value="1"/>
</dbReference>
<reference evidence="2 3" key="1">
    <citation type="submission" date="2019-11" db="EMBL/GenBank/DDBJ databases">
        <authorList>
            <person name="Li X.-J."/>
            <person name="Feng X.-M."/>
        </authorList>
    </citation>
    <scope>NUCLEOTIDE SEQUENCE [LARGE SCALE GENOMIC DNA]</scope>
    <source>
        <strain evidence="2 3">XMNu-373</strain>
    </source>
</reference>
<dbReference type="InterPro" id="IPR039374">
    <property type="entry name" value="SIP_fam"/>
</dbReference>
<feature type="domain" description="FAD-binding FR-type" evidence="1">
    <location>
        <begin position="10"/>
        <end position="122"/>
    </location>
</feature>
<dbReference type="Gene3D" id="2.40.30.10">
    <property type="entry name" value="Translation factors"/>
    <property type="match status" value="1"/>
</dbReference>
<dbReference type="GO" id="GO:0016491">
    <property type="term" value="F:oxidoreductase activity"/>
    <property type="evidence" value="ECO:0007669"/>
    <property type="project" value="InterPro"/>
</dbReference>
<dbReference type="InterPro" id="IPR017938">
    <property type="entry name" value="Riboflavin_synthase-like_b-brl"/>
</dbReference>
<organism evidence="2 3">
    <name type="scientific">Phytoactinopolyspora mesophila</name>
    <dbReference type="NCBI Taxonomy" id="2650750"/>
    <lineage>
        <taxon>Bacteria</taxon>
        <taxon>Bacillati</taxon>
        <taxon>Actinomycetota</taxon>
        <taxon>Actinomycetes</taxon>
        <taxon>Jiangellales</taxon>
        <taxon>Jiangellaceae</taxon>
        <taxon>Phytoactinopolyspora</taxon>
    </lineage>
</organism>
<dbReference type="EMBL" id="WLZY01000003">
    <property type="protein sequence ID" value="NDL57739.1"/>
    <property type="molecule type" value="Genomic_DNA"/>
</dbReference>
<gene>
    <name evidence="2" type="ORF">F7O44_11700</name>
</gene>
<dbReference type="SUPFAM" id="SSF63380">
    <property type="entry name" value="Riboflavin synthase domain-like"/>
    <property type="match status" value="1"/>
</dbReference>
<dbReference type="PANTHER" id="PTHR30157">
    <property type="entry name" value="FERRIC REDUCTASE, NADPH-DEPENDENT"/>
    <property type="match status" value="1"/>
</dbReference>
<comment type="caution">
    <text evidence="2">The sequence shown here is derived from an EMBL/GenBank/DDBJ whole genome shotgun (WGS) entry which is preliminary data.</text>
</comment>
<name>A0A7K3M362_9ACTN</name>